<dbReference type="Gene3D" id="1.10.510.10">
    <property type="entry name" value="Transferase(Phosphotransferase) domain 1"/>
    <property type="match status" value="1"/>
</dbReference>
<dbReference type="EMBL" id="SEOQ01001010">
    <property type="protein sequence ID" value="TFY54587.1"/>
    <property type="molecule type" value="Genomic_DNA"/>
</dbReference>
<dbReference type="GO" id="GO:0004674">
    <property type="term" value="F:protein serine/threonine kinase activity"/>
    <property type="evidence" value="ECO:0007669"/>
    <property type="project" value="TreeGrafter"/>
</dbReference>
<name>A0A4Y9XZ11_9AGAM</name>
<evidence type="ECO:0000259" key="1">
    <source>
        <dbReference type="PROSITE" id="PS50011"/>
    </source>
</evidence>
<gene>
    <name evidence="2" type="ORF">EVG20_g9649</name>
</gene>
<dbReference type="InterPro" id="IPR011009">
    <property type="entry name" value="Kinase-like_dom_sf"/>
</dbReference>
<reference evidence="2 3" key="1">
    <citation type="submission" date="2019-02" db="EMBL/GenBank/DDBJ databases">
        <title>Genome sequencing of the rare red list fungi Dentipellis fragilis.</title>
        <authorList>
            <person name="Buettner E."/>
            <person name="Kellner H."/>
        </authorList>
    </citation>
    <scope>NUCLEOTIDE SEQUENCE [LARGE SCALE GENOMIC DNA]</scope>
    <source>
        <strain evidence="2 3">DSM 105465</strain>
    </source>
</reference>
<dbReference type="SUPFAM" id="SSF56112">
    <property type="entry name" value="Protein kinase-like (PK-like)"/>
    <property type="match status" value="1"/>
</dbReference>
<dbReference type="SMART" id="SM00220">
    <property type="entry name" value="S_TKc"/>
    <property type="match status" value="1"/>
</dbReference>
<evidence type="ECO:0000313" key="2">
    <source>
        <dbReference type="EMBL" id="TFY54587.1"/>
    </source>
</evidence>
<proteinExistence type="predicted"/>
<dbReference type="PANTHER" id="PTHR44167:SF24">
    <property type="entry name" value="SERINE_THREONINE-PROTEIN KINASE CHK2"/>
    <property type="match status" value="1"/>
</dbReference>
<dbReference type="GO" id="GO:0005524">
    <property type="term" value="F:ATP binding"/>
    <property type="evidence" value="ECO:0007669"/>
    <property type="project" value="InterPro"/>
</dbReference>
<dbReference type="OrthoDB" id="5987198at2759"/>
<dbReference type="AlphaFoldDB" id="A0A4Y9XZ11"/>
<dbReference type="GO" id="GO:0044773">
    <property type="term" value="P:mitotic DNA damage checkpoint signaling"/>
    <property type="evidence" value="ECO:0007669"/>
    <property type="project" value="TreeGrafter"/>
</dbReference>
<dbReference type="PANTHER" id="PTHR44167">
    <property type="entry name" value="OVARIAN-SPECIFIC SERINE/THREONINE-PROTEIN KINASE LOK-RELATED"/>
    <property type="match status" value="1"/>
</dbReference>
<keyword evidence="3" id="KW-1185">Reference proteome</keyword>
<comment type="caution">
    <text evidence="2">The sequence shown here is derived from an EMBL/GenBank/DDBJ whole genome shotgun (WGS) entry which is preliminary data.</text>
</comment>
<dbReference type="InterPro" id="IPR000719">
    <property type="entry name" value="Prot_kinase_dom"/>
</dbReference>
<accession>A0A4Y9XZ11</accession>
<dbReference type="STRING" id="205917.A0A4Y9XZ11"/>
<evidence type="ECO:0000313" key="3">
    <source>
        <dbReference type="Proteomes" id="UP000298327"/>
    </source>
</evidence>
<dbReference type="GO" id="GO:0005634">
    <property type="term" value="C:nucleus"/>
    <property type="evidence" value="ECO:0007669"/>
    <property type="project" value="TreeGrafter"/>
</dbReference>
<dbReference type="Proteomes" id="UP000298327">
    <property type="component" value="Unassembled WGS sequence"/>
</dbReference>
<sequence>MNDDLSHLPRHAILSSDEVEVYQAATEKGIFNLTTAERWWRDRRQYLVSRGYDLRPRYHAGWVPSWKNTRRDPTFCEDYIMLEGPHVIDAVRVVDSVRVSIKCIRNNAQEVEIAKALTSAELLENPKNHCVPILDTFPDPFEPHSILMIMPLLCPFDDPPLRSVFELLDFIKQTLEGLSFIHSQGVAHRDCASANIMMDATPLYPAGHHPVRRTFSVDGTYPLSPLSRIDNPVRYYFIDFGISTRFAPGQSPLVTGARGRDKELPELSRDIPYDAFKADVFILGNLYKKEFLEKYHDLSFLSHLVAAMTHQDPNKRPTVHFALAFFQVIRGTRNAYTLRSRLRPKDETVAERVVYDAVAMARATLYHFLRVVA</sequence>
<organism evidence="2 3">
    <name type="scientific">Dentipellis fragilis</name>
    <dbReference type="NCBI Taxonomy" id="205917"/>
    <lineage>
        <taxon>Eukaryota</taxon>
        <taxon>Fungi</taxon>
        <taxon>Dikarya</taxon>
        <taxon>Basidiomycota</taxon>
        <taxon>Agaricomycotina</taxon>
        <taxon>Agaricomycetes</taxon>
        <taxon>Russulales</taxon>
        <taxon>Hericiaceae</taxon>
        <taxon>Dentipellis</taxon>
    </lineage>
</organism>
<protein>
    <recommendedName>
        <fullName evidence="1">Protein kinase domain-containing protein</fullName>
    </recommendedName>
</protein>
<dbReference type="PROSITE" id="PS50011">
    <property type="entry name" value="PROTEIN_KINASE_DOM"/>
    <property type="match status" value="1"/>
</dbReference>
<feature type="domain" description="Protein kinase" evidence="1">
    <location>
        <begin position="52"/>
        <end position="373"/>
    </location>
</feature>